<dbReference type="Proteomes" id="UP000193623">
    <property type="component" value="Unassembled WGS sequence"/>
</dbReference>
<keyword evidence="2" id="KW-1185">Reference proteome</keyword>
<proteinExistence type="predicted"/>
<sequence>MVSMTDQVLNQIFRRIRFMAQNRDEVVSEAVECPALRAFAELAVRDRFPLSIKHISKTAVLSLRLQLRKEVNLATRLEISHVIVEAHLSQCIM</sequence>
<evidence type="ECO:0000313" key="1">
    <source>
        <dbReference type="EMBL" id="SLN47132.1"/>
    </source>
</evidence>
<protein>
    <submittedName>
        <fullName evidence="1">Uncharacterized protein</fullName>
    </submittedName>
</protein>
<dbReference type="AlphaFoldDB" id="A0A1Y5ST23"/>
<accession>A0A1Y5ST23</accession>
<reference evidence="1 2" key="1">
    <citation type="submission" date="2017-03" db="EMBL/GenBank/DDBJ databases">
        <authorList>
            <person name="Afonso C.L."/>
            <person name="Miller P.J."/>
            <person name="Scott M.A."/>
            <person name="Spackman E."/>
            <person name="Goraichik I."/>
            <person name="Dimitrov K.M."/>
            <person name="Suarez D.L."/>
            <person name="Swayne D.E."/>
        </authorList>
    </citation>
    <scope>NUCLEOTIDE SEQUENCE [LARGE SCALE GENOMIC DNA]</scope>
    <source>
        <strain evidence="1 2">CECT 8397</strain>
    </source>
</reference>
<evidence type="ECO:0000313" key="2">
    <source>
        <dbReference type="Proteomes" id="UP000193623"/>
    </source>
</evidence>
<organism evidence="1 2">
    <name type="scientific">Pseudooctadecabacter jejudonensis</name>
    <dbReference type="NCBI Taxonomy" id="1391910"/>
    <lineage>
        <taxon>Bacteria</taxon>
        <taxon>Pseudomonadati</taxon>
        <taxon>Pseudomonadota</taxon>
        <taxon>Alphaproteobacteria</taxon>
        <taxon>Rhodobacterales</taxon>
        <taxon>Paracoccaceae</taxon>
        <taxon>Pseudooctadecabacter</taxon>
    </lineage>
</organism>
<name>A0A1Y5ST23_9RHOB</name>
<dbReference type="EMBL" id="FWFT01000003">
    <property type="protein sequence ID" value="SLN47132.1"/>
    <property type="molecule type" value="Genomic_DNA"/>
</dbReference>
<gene>
    <name evidence="1" type="ORF">PSJ8397_02469</name>
</gene>